<accession>A0A974CEL8</accession>
<protein>
    <submittedName>
        <fullName evidence="2">Uncharacterized protein</fullName>
    </submittedName>
</protein>
<feature type="transmembrane region" description="Helical" evidence="1">
    <location>
        <begin position="20"/>
        <end position="41"/>
    </location>
</feature>
<dbReference type="AlphaFoldDB" id="A0A974CEL8"/>
<organism evidence="2 3">
    <name type="scientific">Xenopus laevis</name>
    <name type="common">African clawed frog</name>
    <dbReference type="NCBI Taxonomy" id="8355"/>
    <lineage>
        <taxon>Eukaryota</taxon>
        <taxon>Metazoa</taxon>
        <taxon>Chordata</taxon>
        <taxon>Craniata</taxon>
        <taxon>Vertebrata</taxon>
        <taxon>Euteleostomi</taxon>
        <taxon>Amphibia</taxon>
        <taxon>Batrachia</taxon>
        <taxon>Anura</taxon>
        <taxon>Pipoidea</taxon>
        <taxon>Pipidae</taxon>
        <taxon>Xenopodinae</taxon>
        <taxon>Xenopus</taxon>
        <taxon>Xenopus</taxon>
    </lineage>
</organism>
<evidence type="ECO:0000313" key="2">
    <source>
        <dbReference type="EMBL" id="OCT71683.1"/>
    </source>
</evidence>
<dbReference type="Proteomes" id="UP000694892">
    <property type="component" value="Chromosome 7L"/>
</dbReference>
<sequence>MAPGHVTLKTTEKKWPFCLLLSLMDNLIFCSIEFSLCFNFIGLNSNYFYMTPNKIKVQIKCRYFSLAGLFPIHCPFINPKKKEYNIEILSRFFI</sequence>
<dbReference type="EMBL" id="CM004478">
    <property type="protein sequence ID" value="OCT71683.1"/>
    <property type="molecule type" value="Genomic_DNA"/>
</dbReference>
<proteinExistence type="predicted"/>
<keyword evidence="1" id="KW-0812">Transmembrane</keyword>
<evidence type="ECO:0000313" key="3">
    <source>
        <dbReference type="Proteomes" id="UP000694892"/>
    </source>
</evidence>
<evidence type="ECO:0000256" key="1">
    <source>
        <dbReference type="SAM" id="Phobius"/>
    </source>
</evidence>
<gene>
    <name evidence="2" type="ORF">XELAEV_18034662mg</name>
</gene>
<name>A0A974CEL8_XENLA</name>
<keyword evidence="1" id="KW-1133">Transmembrane helix</keyword>
<keyword evidence="1" id="KW-0472">Membrane</keyword>
<reference evidence="3" key="1">
    <citation type="journal article" date="2016" name="Nature">
        <title>Genome evolution in the allotetraploid frog Xenopus laevis.</title>
        <authorList>
            <person name="Session A.M."/>
            <person name="Uno Y."/>
            <person name="Kwon T."/>
            <person name="Chapman J.A."/>
            <person name="Toyoda A."/>
            <person name="Takahashi S."/>
            <person name="Fukui A."/>
            <person name="Hikosaka A."/>
            <person name="Suzuki A."/>
            <person name="Kondo M."/>
            <person name="van Heeringen S.J."/>
            <person name="Quigley I."/>
            <person name="Heinz S."/>
            <person name="Ogino H."/>
            <person name="Ochi H."/>
            <person name="Hellsten U."/>
            <person name="Lyons J.B."/>
            <person name="Simakov O."/>
            <person name="Putnam N."/>
            <person name="Stites J."/>
            <person name="Kuroki Y."/>
            <person name="Tanaka T."/>
            <person name="Michiue T."/>
            <person name="Watanabe M."/>
            <person name="Bogdanovic O."/>
            <person name="Lister R."/>
            <person name="Georgiou G."/>
            <person name="Paranjpe S.S."/>
            <person name="van Kruijsbergen I."/>
            <person name="Shu S."/>
            <person name="Carlson J."/>
            <person name="Kinoshita T."/>
            <person name="Ohta Y."/>
            <person name="Mawaribuchi S."/>
            <person name="Jenkins J."/>
            <person name="Grimwood J."/>
            <person name="Schmutz J."/>
            <person name="Mitros T."/>
            <person name="Mozaffari S.V."/>
            <person name="Suzuki Y."/>
            <person name="Haramoto Y."/>
            <person name="Yamamoto T.S."/>
            <person name="Takagi C."/>
            <person name="Heald R."/>
            <person name="Miller K."/>
            <person name="Haudenschild C."/>
            <person name="Kitzman J."/>
            <person name="Nakayama T."/>
            <person name="Izutsu Y."/>
            <person name="Robert J."/>
            <person name="Fortriede J."/>
            <person name="Burns K."/>
            <person name="Lotay V."/>
            <person name="Karimi K."/>
            <person name="Yasuoka Y."/>
            <person name="Dichmann D.S."/>
            <person name="Flajnik M.F."/>
            <person name="Houston D.W."/>
            <person name="Shendure J."/>
            <person name="DuPasquier L."/>
            <person name="Vize P.D."/>
            <person name="Zorn A.M."/>
            <person name="Ito M."/>
            <person name="Marcotte E.M."/>
            <person name="Wallingford J.B."/>
            <person name="Ito Y."/>
            <person name="Asashima M."/>
            <person name="Ueno N."/>
            <person name="Matsuda Y."/>
            <person name="Veenstra G.J."/>
            <person name="Fujiyama A."/>
            <person name="Harland R.M."/>
            <person name="Taira M."/>
            <person name="Rokhsar D.S."/>
        </authorList>
    </citation>
    <scope>NUCLEOTIDE SEQUENCE [LARGE SCALE GENOMIC DNA]</scope>
    <source>
        <strain evidence="3">J</strain>
    </source>
</reference>